<keyword evidence="6" id="KW-1185">Reference proteome</keyword>
<dbReference type="InterPro" id="IPR018060">
    <property type="entry name" value="HTH_AraC"/>
</dbReference>
<dbReference type="EMBL" id="JBHTCS010000030">
    <property type="protein sequence ID" value="MFC7451239.1"/>
    <property type="molecule type" value="Genomic_DNA"/>
</dbReference>
<dbReference type="InterPro" id="IPR032687">
    <property type="entry name" value="AraC-type_N"/>
</dbReference>
<keyword evidence="1" id="KW-0805">Transcription regulation</keyword>
<dbReference type="Gene3D" id="1.10.10.60">
    <property type="entry name" value="Homeodomain-like"/>
    <property type="match status" value="1"/>
</dbReference>
<dbReference type="Proteomes" id="UP001596484">
    <property type="component" value="Unassembled WGS sequence"/>
</dbReference>
<feature type="domain" description="HTH araC/xylS-type" evidence="4">
    <location>
        <begin position="238"/>
        <end position="335"/>
    </location>
</feature>
<name>A0ABW2S5C2_9NOCA</name>
<dbReference type="PANTHER" id="PTHR47894:SF1">
    <property type="entry name" value="HTH-TYPE TRANSCRIPTIONAL REGULATOR VQSM"/>
    <property type="match status" value="1"/>
</dbReference>
<sequence>MIRWDTPRTPSSTLLLSRLAAERGVPLEVCLRGTHITPADLTGLDAEVTAGDELAVIGNLLAALGDPPGLGLDAGVRYHLTAYGIWGFALISSPTLRSAIDVGLRYLDLTFAFCRIRAREAPTSMQLVLDAPGVPRELTRFVVERDAAAIQTIRRELSMPPIFDRVEFAFPEPADGPGRYVEVFGVTPVFDAPETVLTADLAVVDRPLPQADAHTAALARAQCQELLARRRARTGLAGEVRDLLLDRPADPPDADRVAAALHLSGRTLRHRLAAEGTSFRALLDEVRERLAEELLVAGGLPVAEVARRLGYAEVSSFSQAFRRWKGMSPRAFRDRRR</sequence>
<gene>
    <name evidence="5" type="ORF">ACFQS9_25410</name>
</gene>
<evidence type="ECO:0000313" key="6">
    <source>
        <dbReference type="Proteomes" id="UP001596484"/>
    </source>
</evidence>
<dbReference type="SUPFAM" id="SSF46689">
    <property type="entry name" value="Homeodomain-like"/>
    <property type="match status" value="1"/>
</dbReference>
<protein>
    <submittedName>
        <fullName evidence="5">AraC family transcriptional regulator</fullName>
    </submittedName>
</protein>
<dbReference type="PRINTS" id="PR00032">
    <property type="entry name" value="HTHARAC"/>
</dbReference>
<evidence type="ECO:0000259" key="4">
    <source>
        <dbReference type="PROSITE" id="PS01124"/>
    </source>
</evidence>
<reference evidence="6" key="1">
    <citation type="journal article" date="2019" name="Int. J. Syst. Evol. Microbiol.">
        <title>The Global Catalogue of Microorganisms (GCM) 10K type strain sequencing project: providing services to taxonomists for standard genome sequencing and annotation.</title>
        <authorList>
            <consortium name="The Broad Institute Genomics Platform"/>
            <consortium name="The Broad Institute Genome Sequencing Center for Infectious Disease"/>
            <person name="Wu L."/>
            <person name="Ma J."/>
        </authorList>
    </citation>
    <scope>NUCLEOTIDE SEQUENCE [LARGE SCALE GENOMIC DNA]</scope>
    <source>
        <strain evidence="6">ICMP 19430</strain>
    </source>
</reference>
<comment type="caution">
    <text evidence="5">The sequence shown here is derived from an EMBL/GenBank/DDBJ whole genome shotgun (WGS) entry which is preliminary data.</text>
</comment>
<keyword evidence="2" id="KW-0238">DNA-binding</keyword>
<evidence type="ECO:0000313" key="5">
    <source>
        <dbReference type="EMBL" id="MFC7451239.1"/>
    </source>
</evidence>
<keyword evidence="3" id="KW-0804">Transcription</keyword>
<dbReference type="PANTHER" id="PTHR47894">
    <property type="entry name" value="HTH-TYPE TRANSCRIPTIONAL REGULATOR GADX"/>
    <property type="match status" value="1"/>
</dbReference>
<dbReference type="RefSeq" id="WP_378409322.1">
    <property type="nucleotide sequence ID" value="NZ_JBHTCS010000030.1"/>
</dbReference>
<dbReference type="SMART" id="SM00342">
    <property type="entry name" value="HTH_ARAC"/>
    <property type="match status" value="1"/>
</dbReference>
<evidence type="ECO:0000256" key="2">
    <source>
        <dbReference type="ARBA" id="ARBA00023125"/>
    </source>
</evidence>
<dbReference type="PROSITE" id="PS01124">
    <property type="entry name" value="HTH_ARAC_FAMILY_2"/>
    <property type="match status" value="1"/>
</dbReference>
<organism evidence="5 6">
    <name type="scientific">Rhodococcus daqingensis</name>
    <dbReference type="NCBI Taxonomy" id="2479363"/>
    <lineage>
        <taxon>Bacteria</taxon>
        <taxon>Bacillati</taxon>
        <taxon>Actinomycetota</taxon>
        <taxon>Actinomycetes</taxon>
        <taxon>Mycobacteriales</taxon>
        <taxon>Nocardiaceae</taxon>
        <taxon>Rhodococcus</taxon>
    </lineage>
</organism>
<evidence type="ECO:0000256" key="1">
    <source>
        <dbReference type="ARBA" id="ARBA00023015"/>
    </source>
</evidence>
<dbReference type="InterPro" id="IPR009057">
    <property type="entry name" value="Homeodomain-like_sf"/>
</dbReference>
<proteinExistence type="predicted"/>
<accession>A0ABW2S5C2</accession>
<evidence type="ECO:0000256" key="3">
    <source>
        <dbReference type="ARBA" id="ARBA00023163"/>
    </source>
</evidence>
<dbReference type="Pfam" id="PF12833">
    <property type="entry name" value="HTH_18"/>
    <property type="match status" value="1"/>
</dbReference>
<dbReference type="InterPro" id="IPR020449">
    <property type="entry name" value="Tscrpt_reg_AraC-type_HTH"/>
</dbReference>
<dbReference type="Pfam" id="PF12625">
    <property type="entry name" value="Arabinose_bd"/>
    <property type="match status" value="1"/>
</dbReference>